<dbReference type="OrthoDB" id="653003at2"/>
<evidence type="ECO:0000313" key="3">
    <source>
        <dbReference type="Proteomes" id="UP000306585"/>
    </source>
</evidence>
<sequence>MHLFSSPRRLAAHYAREGEYYLVEVKLSEARRLFNSLDPAPFIEKDLDSDAESYIVDMVQDFPLSTPLKLLIHLPESECGSELAASMPEAVRNYFAYLAHHADMKLRFMLLQGRTSLLIGLLFLFACIAAREVVLTLGEGLLHDMIGEGLLICGWVAMWRPIQIYLYDWWPIRRMNLIYQKIRLMPIEVSPIQVPGSSVR</sequence>
<feature type="transmembrane region" description="Helical" evidence="1">
    <location>
        <begin position="117"/>
        <end position="137"/>
    </location>
</feature>
<evidence type="ECO:0000313" key="2">
    <source>
        <dbReference type="EMBL" id="TLS67080.1"/>
    </source>
</evidence>
<dbReference type="AlphaFoldDB" id="A0A5R9GLY8"/>
<feature type="transmembrane region" description="Helical" evidence="1">
    <location>
        <begin position="149"/>
        <end position="167"/>
    </location>
</feature>
<dbReference type="EMBL" id="VBRY01000007">
    <property type="protein sequence ID" value="TLS67080.1"/>
    <property type="molecule type" value="Genomic_DNA"/>
</dbReference>
<keyword evidence="1" id="KW-0812">Transmembrane</keyword>
<evidence type="ECO:0000256" key="1">
    <source>
        <dbReference type="SAM" id="Phobius"/>
    </source>
</evidence>
<keyword evidence="1" id="KW-1133">Transmembrane helix</keyword>
<dbReference type="Proteomes" id="UP000306585">
    <property type="component" value="Unassembled WGS sequence"/>
</dbReference>
<keyword evidence="3" id="KW-1185">Reference proteome</keyword>
<gene>
    <name evidence="2" type="ORF">FEF65_08545</name>
</gene>
<organism evidence="2 3">
    <name type="scientific">Mariprofundus erugo</name>
    <dbReference type="NCBI Taxonomy" id="2528639"/>
    <lineage>
        <taxon>Bacteria</taxon>
        <taxon>Pseudomonadati</taxon>
        <taxon>Pseudomonadota</taxon>
        <taxon>Candidatius Mariprofundia</taxon>
        <taxon>Mariprofundales</taxon>
        <taxon>Mariprofundaceae</taxon>
        <taxon>Mariprofundus</taxon>
    </lineage>
</organism>
<name>A0A5R9GLY8_9PROT</name>
<comment type="caution">
    <text evidence="2">The sequence shown here is derived from an EMBL/GenBank/DDBJ whole genome shotgun (WGS) entry which is preliminary data.</text>
</comment>
<proteinExistence type="predicted"/>
<accession>A0A5R9GLY8</accession>
<protein>
    <submittedName>
        <fullName evidence="2">Uncharacterized protein</fullName>
    </submittedName>
</protein>
<reference evidence="2 3" key="1">
    <citation type="journal article" date="2019" name="Appl. Environ. Microbiol.">
        <title>Environmental Evidence and Genomic Insight of Iron-oxidizing Bacteria Preference Towards More Corrosion Resistant Stainless Steel at Higher Salinities.</title>
        <authorList>
            <person name="Garrison C.E."/>
            <person name="Price K.A."/>
            <person name="Field E.K."/>
        </authorList>
    </citation>
    <scope>NUCLEOTIDE SEQUENCE [LARGE SCALE GENOMIC DNA]</scope>
    <source>
        <strain evidence="2 3">P3</strain>
    </source>
</reference>
<keyword evidence="1" id="KW-0472">Membrane</keyword>